<evidence type="ECO:0000256" key="1">
    <source>
        <dbReference type="SAM" id="SignalP"/>
    </source>
</evidence>
<dbReference type="Gene3D" id="3.40.50.880">
    <property type="match status" value="1"/>
</dbReference>
<keyword evidence="4" id="KW-1185">Reference proteome</keyword>
<gene>
    <name evidence="3" type="ORF">ACFSUT_00580</name>
</gene>
<protein>
    <submittedName>
        <fullName evidence="3">DJ-1/PfpI family protein</fullName>
        <ecNumber evidence="3">4.2.1.-</ecNumber>
    </submittedName>
</protein>
<name>A0ABW5HP28_9PSEU</name>
<evidence type="ECO:0000259" key="2">
    <source>
        <dbReference type="Pfam" id="PF01965"/>
    </source>
</evidence>
<dbReference type="PANTHER" id="PTHR43130:SF3">
    <property type="entry name" value="HTH-TYPE TRANSCRIPTIONAL REGULATOR RV1931C"/>
    <property type="match status" value="1"/>
</dbReference>
<dbReference type="InterPro" id="IPR002818">
    <property type="entry name" value="DJ-1/PfpI"/>
</dbReference>
<dbReference type="CDD" id="cd03139">
    <property type="entry name" value="GATase1_PfpI_2"/>
    <property type="match status" value="1"/>
</dbReference>
<reference evidence="4" key="1">
    <citation type="journal article" date="2019" name="Int. J. Syst. Evol. Microbiol.">
        <title>The Global Catalogue of Microorganisms (GCM) 10K type strain sequencing project: providing services to taxonomists for standard genome sequencing and annotation.</title>
        <authorList>
            <consortium name="The Broad Institute Genomics Platform"/>
            <consortium name="The Broad Institute Genome Sequencing Center for Infectious Disease"/>
            <person name="Wu L."/>
            <person name="Ma J."/>
        </authorList>
    </citation>
    <scope>NUCLEOTIDE SEQUENCE [LARGE SCALE GENOMIC DNA]</scope>
    <source>
        <strain evidence="4">CGMCC 4.7638</strain>
    </source>
</reference>
<dbReference type="InterPro" id="IPR029062">
    <property type="entry name" value="Class_I_gatase-like"/>
</dbReference>
<feature type="domain" description="DJ-1/PfpI" evidence="2">
    <location>
        <begin position="89"/>
        <end position="261"/>
    </location>
</feature>
<comment type="caution">
    <text evidence="3">The sequence shown here is derived from an EMBL/GenBank/DDBJ whole genome shotgun (WGS) entry which is preliminary data.</text>
</comment>
<dbReference type="PROSITE" id="PS51318">
    <property type="entry name" value="TAT"/>
    <property type="match status" value="1"/>
</dbReference>
<dbReference type="EC" id="4.2.1.-" evidence="3"/>
<dbReference type="Proteomes" id="UP001597542">
    <property type="component" value="Unassembled WGS sequence"/>
</dbReference>
<dbReference type="Pfam" id="PF01965">
    <property type="entry name" value="DJ-1_PfpI"/>
    <property type="match status" value="1"/>
</dbReference>
<evidence type="ECO:0000313" key="3">
    <source>
        <dbReference type="EMBL" id="MFD2478749.1"/>
    </source>
</evidence>
<feature type="signal peptide" evidence="1">
    <location>
        <begin position="1"/>
        <end position="24"/>
    </location>
</feature>
<dbReference type="RefSeq" id="WP_344267903.1">
    <property type="nucleotide sequence ID" value="NZ_BAAAHV010000005.1"/>
</dbReference>
<feature type="chain" id="PRO_5047384133" evidence="1">
    <location>
        <begin position="25"/>
        <end position="288"/>
    </location>
</feature>
<organism evidence="3 4">
    <name type="scientific">Amycolatopsis albidoflavus</name>
    <dbReference type="NCBI Taxonomy" id="102226"/>
    <lineage>
        <taxon>Bacteria</taxon>
        <taxon>Bacillati</taxon>
        <taxon>Actinomycetota</taxon>
        <taxon>Actinomycetes</taxon>
        <taxon>Pseudonocardiales</taxon>
        <taxon>Pseudonocardiaceae</taxon>
        <taxon>Amycolatopsis</taxon>
    </lineage>
</organism>
<dbReference type="GO" id="GO:0016829">
    <property type="term" value="F:lyase activity"/>
    <property type="evidence" value="ECO:0007669"/>
    <property type="project" value="UniProtKB-KW"/>
</dbReference>
<keyword evidence="3" id="KW-0456">Lyase</keyword>
<dbReference type="InterPro" id="IPR052158">
    <property type="entry name" value="INH-QAR"/>
</dbReference>
<proteinExistence type="predicted"/>
<evidence type="ECO:0000313" key="4">
    <source>
        <dbReference type="Proteomes" id="UP001597542"/>
    </source>
</evidence>
<dbReference type="PANTHER" id="PTHR43130">
    <property type="entry name" value="ARAC-FAMILY TRANSCRIPTIONAL REGULATOR"/>
    <property type="match status" value="1"/>
</dbReference>
<dbReference type="SUPFAM" id="SSF52317">
    <property type="entry name" value="Class I glutamine amidotransferase-like"/>
    <property type="match status" value="1"/>
</dbReference>
<keyword evidence="1" id="KW-0732">Signal</keyword>
<dbReference type="InterPro" id="IPR006311">
    <property type="entry name" value="TAT_signal"/>
</dbReference>
<accession>A0ABW5HP28</accession>
<dbReference type="EMBL" id="JBHUKQ010000001">
    <property type="protein sequence ID" value="MFD2478749.1"/>
    <property type="molecule type" value="Genomic_DNA"/>
</dbReference>
<sequence length="288" mass="28597">MERRTFLRGSAAAGAAMGATSAAAVPAGAAVVTGSAAGTGAAAATGAAATAGTAAGTSAAATPGAVAATGAASTGSAATEAVGGRRPLRVQVVLFDGVEEQDFAGPYEVFSAAGMHAKRGTDVSYVRVDGPGVVRASYGTKVEVERGWSPQDADIIVVPGGGYGKRKGPGIWAEIDRRVLPDALAAAQREGLTLASLCTGTLLLGAAGLVRGRPCTTHHGAVETLVQQGGVVKKARVVDDGDVVTSGGITSGLDLALWLVKRELGSDAAAGLEEMLEYEARGVVWTRG</sequence>